<keyword evidence="1" id="KW-0812">Transmembrane</keyword>
<dbReference type="Proteomes" id="UP001248134">
    <property type="component" value="Unassembled WGS sequence"/>
</dbReference>
<comment type="caution">
    <text evidence="2">The sequence shown here is derived from an EMBL/GenBank/DDBJ whole genome shotgun (WGS) entry which is preliminary data.</text>
</comment>
<dbReference type="InterPro" id="IPR036259">
    <property type="entry name" value="MFS_trans_sf"/>
</dbReference>
<organism evidence="2 3">
    <name type="scientific">Bacillus pseudomycoides</name>
    <dbReference type="NCBI Taxonomy" id="64104"/>
    <lineage>
        <taxon>Bacteria</taxon>
        <taxon>Bacillati</taxon>
        <taxon>Bacillota</taxon>
        <taxon>Bacilli</taxon>
        <taxon>Bacillales</taxon>
        <taxon>Bacillaceae</taxon>
        <taxon>Bacillus</taxon>
        <taxon>Bacillus cereus group</taxon>
    </lineage>
</organism>
<accession>A0AAJ1YYU3</accession>
<dbReference type="AlphaFoldDB" id="A0AAJ1YYU3"/>
<feature type="transmembrane region" description="Helical" evidence="1">
    <location>
        <begin position="67"/>
        <end position="86"/>
    </location>
</feature>
<dbReference type="SUPFAM" id="SSF103473">
    <property type="entry name" value="MFS general substrate transporter"/>
    <property type="match status" value="1"/>
</dbReference>
<protein>
    <submittedName>
        <fullName evidence="2">Multidrug transporter</fullName>
    </submittedName>
</protein>
<gene>
    <name evidence="2" type="ORF">FOS08_15205</name>
</gene>
<evidence type="ECO:0000313" key="2">
    <source>
        <dbReference type="EMBL" id="MDR4327224.1"/>
    </source>
</evidence>
<keyword evidence="1" id="KW-0472">Membrane</keyword>
<proteinExistence type="predicted"/>
<keyword evidence="1" id="KW-1133">Transmembrane helix</keyword>
<evidence type="ECO:0000256" key="1">
    <source>
        <dbReference type="SAM" id="Phobius"/>
    </source>
</evidence>
<feature type="transmembrane region" description="Helical" evidence="1">
    <location>
        <begin position="41"/>
        <end position="61"/>
    </location>
</feature>
<evidence type="ECO:0000313" key="3">
    <source>
        <dbReference type="Proteomes" id="UP001248134"/>
    </source>
</evidence>
<name>A0AAJ1YYU3_9BACI</name>
<dbReference type="EMBL" id="VLYX01000014">
    <property type="protein sequence ID" value="MDR4327224.1"/>
    <property type="molecule type" value="Genomic_DNA"/>
</dbReference>
<reference evidence="2" key="1">
    <citation type="submission" date="2019-07" db="EMBL/GenBank/DDBJ databases">
        <title>Phylogenomic Reclassification of ATCC Bacillus Strains and Various Taxa within the Genus Bacillus.</title>
        <authorList>
            <person name="Riojas M.A."/>
            <person name="Frank A.M."/>
            <person name="Fenn S.L."/>
            <person name="King S.P."/>
            <person name="Brower S.M."/>
            <person name="Hazbon M.H."/>
        </authorList>
    </citation>
    <scope>NUCLEOTIDE SEQUENCE</scope>
    <source>
        <strain evidence="2">NR-12239</strain>
    </source>
</reference>
<feature type="transmembrane region" description="Helical" evidence="1">
    <location>
        <begin position="16"/>
        <end position="34"/>
    </location>
</feature>
<sequence>MGVWLTTQFKLQVNEVGTAMLILGLGNLTGNIVGPRLVKKLGYMYSFYVGIFVLAGLYVILPYLKHILLVELFFFILFLLQEFYLYS</sequence>